<accession>A0A0B6YKH7</accession>
<gene>
    <name evidence="2" type="primary">ORF28352</name>
</gene>
<dbReference type="EMBL" id="HACG01009853">
    <property type="protein sequence ID" value="CEK56718.1"/>
    <property type="molecule type" value="Transcribed_RNA"/>
</dbReference>
<name>A0A0B6YKH7_9EUPU</name>
<protein>
    <submittedName>
        <fullName evidence="2">Uncharacterized protein</fullName>
    </submittedName>
</protein>
<reference evidence="2" key="1">
    <citation type="submission" date="2014-12" db="EMBL/GenBank/DDBJ databases">
        <title>Insight into the proteome of Arion vulgaris.</title>
        <authorList>
            <person name="Aradska J."/>
            <person name="Bulat T."/>
            <person name="Smidak R."/>
            <person name="Sarate P."/>
            <person name="Gangsoo J."/>
            <person name="Sialana F."/>
            <person name="Bilban M."/>
            <person name="Lubec G."/>
        </authorList>
    </citation>
    <scope>NUCLEOTIDE SEQUENCE</scope>
    <source>
        <tissue evidence="2">Skin</tissue>
    </source>
</reference>
<evidence type="ECO:0000256" key="1">
    <source>
        <dbReference type="SAM" id="MobiDB-lite"/>
    </source>
</evidence>
<proteinExistence type="predicted"/>
<sequence length="66" mass="7580">APMFHMGKAFSNPRHHLLTNSTGYSKQHDRIPPMVSPMKKRRQANIFQSTEKAASKLNTVWNPTFI</sequence>
<feature type="region of interest" description="Disordered" evidence="1">
    <location>
        <begin position="1"/>
        <end position="38"/>
    </location>
</feature>
<feature type="non-terminal residue" evidence="2">
    <location>
        <position position="1"/>
    </location>
</feature>
<organism evidence="2">
    <name type="scientific">Arion vulgaris</name>
    <dbReference type="NCBI Taxonomy" id="1028688"/>
    <lineage>
        <taxon>Eukaryota</taxon>
        <taxon>Metazoa</taxon>
        <taxon>Spiralia</taxon>
        <taxon>Lophotrochozoa</taxon>
        <taxon>Mollusca</taxon>
        <taxon>Gastropoda</taxon>
        <taxon>Heterobranchia</taxon>
        <taxon>Euthyneura</taxon>
        <taxon>Panpulmonata</taxon>
        <taxon>Eupulmonata</taxon>
        <taxon>Stylommatophora</taxon>
        <taxon>Helicina</taxon>
        <taxon>Arionoidea</taxon>
        <taxon>Arionidae</taxon>
        <taxon>Arion</taxon>
    </lineage>
</organism>
<evidence type="ECO:0000313" key="2">
    <source>
        <dbReference type="EMBL" id="CEK56718.1"/>
    </source>
</evidence>
<dbReference type="AlphaFoldDB" id="A0A0B6YKH7"/>